<dbReference type="EMBL" id="QQAX01000006">
    <property type="protein sequence ID" value="RDI46046.1"/>
    <property type="molecule type" value="Genomic_DNA"/>
</dbReference>
<proteinExistence type="predicted"/>
<evidence type="ECO:0000313" key="2">
    <source>
        <dbReference type="Proteomes" id="UP000254720"/>
    </source>
</evidence>
<keyword evidence="2" id="KW-1185">Reference proteome</keyword>
<reference evidence="1 2" key="1">
    <citation type="submission" date="2018-07" db="EMBL/GenBank/DDBJ databases">
        <title>Genomic Encyclopedia of Type Strains, Phase IV (KMG-IV): sequencing the most valuable type-strain genomes for metagenomic binning, comparative biology and taxonomic classification.</title>
        <authorList>
            <person name="Goeker M."/>
        </authorList>
    </citation>
    <scope>NUCLEOTIDE SEQUENCE [LARGE SCALE GENOMIC DNA]</scope>
    <source>
        <strain evidence="1 2">DSM 16500</strain>
    </source>
</reference>
<accession>A0A370GS10</accession>
<name>A0A370GS10_9COXI</name>
<dbReference type="OrthoDB" id="9955260at2"/>
<dbReference type="AlphaFoldDB" id="A0A370GS10"/>
<evidence type="ECO:0000313" key="1">
    <source>
        <dbReference type="EMBL" id="RDI46046.1"/>
    </source>
</evidence>
<sequence>MQRPPLPETRLNGYYPYQFVQEFGGEWIPFNQNVTGHVATLRLFQTLQKKHGLPGPVEDAAACQGISLLYVENGCSMKGLSTGTPDEQSVNPRLLAKAVNYQAKYSGTQGSRKAMTEPSGINCTAIQLDPRPLEMKLDKILQRIEDAAKQLNGGVFYLTGYCEGMVNRRHYEAAHAFIIAFDGNRWKFFEAQRGEVSFKTFEDFRKWIDKESRYGTLRELRERIPIQVRGDGLTRKYTDYTLDIYSPNLAPEKEQNLDAFINIVDSFLKQKKITSDHPHFFIAIQNFANFLHSKDKRFVEFTAETYLKAKGYQLPAPQHRAKL</sequence>
<comment type="caution">
    <text evidence="1">The sequence shown here is derived from an EMBL/GenBank/DDBJ whole genome shotgun (WGS) entry which is preliminary data.</text>
</comment>
<gene>
    <name evidence="1" type="ORF">C8D86_10650</name>
</gene>
<organism evidence="1 2">
    <name type="scientific">Aquicella lusitana</name>
    <dbReference type="NCBI Taxonomy" id="254246"/>
    <lineage>
        <taxon>Bacteria</taxon>
        <taxon>Pseudomonadati</taxon>
        <taxon>Pseudomonadota</taxon>
        <taxon>Gammaproteobacteria</taxon>
        <taxon>Legionellales</taxon>
        <taxon>Coxiellaceae</taxon>
        <taxon>Aquicella</taxon>
    </lineage>
</organism>
<dbReference type="Proteomes" id="UP000254720">
    <property type="component" value="Unassembled WGS sequence"/>
</dbReference>
<protein>
    <submittedName>
        <fullName evidence="1">Uncharacterized protein</fullName>
    </submittedName>
</protein>
<dbReference type="RefSeq" id="WP_114833943.1">
    <property type="nucleotide sequence ID" value="NZ_LR699114.1"/>
</dbReference>